<evidence type="ECO:0000256" key="1">
    <source>
        <dbReference type="ARBA" id="ARBA00006484"/>
    </source>
</evidence>
<evidence type="ECO:0000256" key="2">
    <source>
        <dbReference type="ARBA" id="ARBA00022857"/>
    </source>
</evidence>
<protein>
    <submittedName>
        <fullName evidence="4">(+)-neomenthol dehydrogenase</fullName>
    </submittedName>
</protein>
<dbReference type="Pfam" id="PF00106">
    <property type="entry name" value="adh_short"/>
    <property type="match status" value="1"/>
</dbReference>
<comment type="caution">
    <text evidence="4">The sequence shown here is derived from an EMBL/GenBank/DDBJ whole genome shotgun (WGS) entry which is preliminary data.</text>
</comment>
<evidence type="ECO:0000256" key="3">
    <source>
        <dbReference type="ARBA" id="ARBA00023002"/>
    </source>
</evidence>
<sequence>MLIDARKCDDKRIAVVTGANKGIGLEISKQLASNEVFLVLTARDNKRGLEAVENLKLSGVNNAAVNGLIENTEILRLPGVGGQKYGLFDLIKEEPHELAED</sequence>
<evidence type="ECO:0000313" key="5">
    <source>
        <dbReference type="Proteomes" id="UP001180020"/>
    </source>
</evidence>
<keyword evidence="3" id="KW-0560">Oxidoreductase</keyword>
<dbReference type="GO" id="GO:0016491">
    <property type="term" value="F:oxidoreductase activity"/>
    <property type="evidence" value="ECO:0007669"/>
    <property type="project" value="UniProtKB-KW"/>
</dbReference>
<keyword evidence="5" id="KW-1185">Reference proteome</keyword>
<dbReference type="Gene3D" id="3.40.50.720">
    <property type="entry name" value="NAD(P)-binding Rossmann-like Domain"/>
    <property type="match status" value="1"/>
</dbReference>
<accession>A0AAV9E3J8</accession>
<dbReference type="AlphaFoldDB" id="A0AAV9E3J8"/>
<proteinExistence type="inferred from homology"/>
<dbReference type="PANTHER" id="PTHR43490">
    <property type="entry name" value="(+)-NEOMENTHOL DEHYDROGENASE"/>
    <property type="match status" value="1"/>
</dbReference>
<organism evidence="4 5">
    <name type="scientific">Acorus calamus</name>
    <name type="common">Sweet flag</name>
    <dbReference type="NCBI Taxonomy" id="4465"/>
    <lineage>
        <taxon>Eukaryota</taxon>
        <taxon>Viridiplantae</taxon>
        <taxon>Streptophyta</taxon>
        <taxon>Embryophyta</taxon>
        <taxon>Tracheophyta</taxon>
        <taxon>Spermatophyta</taxon>
        <taxon>Magnoliopsida</taxon>
        <taxon>Liliopsida</taxon>
        <taxon>Acoraceae</taxon>
        <taxon>Acorus</taxon>
    </lineage>
</organism>
<gene>
    <name evidence="4" type="primary">SDR1</name>
    <name evidence="4" type="ORF">QJS10_CPA09g01625</name>
</gene>
<reference evidence="4" key="2">
    <citation type="submission" date="2023-06" db="EMBL/GenBank/DDBJ databases">
        <authorList>
            <person name="Ma L."/>
            <person name="Liu K.-W."/>
            <person name="Li Z."/>
            <person name="Hsiao Y.-Y."/>
            <person name="Qi Y."/>
            <person name="Fu T."/>
            <person name="Tang G."/>
            <person name="Zhang D."/>
            <person name="Sun W.-H."/>
            <person name="Liu D.-K."/>
            <person name="Li Y."/>
            <person name="Chen G.-Z."/>
            <person name="Liu X.-D."/>
            <person name="Liao X.-Y."/>
            <person name="Jiang Y.-T."/>
            <person name="Yu X."/>
            <person name="Hao Y."/>
            <person name="Huang J."/>
            <person name="Zhao X.-W."/>
            <person name="Ke S."/>
            <person name="Chen Y.-Y."/>
            <person name="Wu W.-L."/>
            <person name="Hsu J.-L."/>
            <person name="Lin Y.-F."/>
            <person name="Huang M.-D."/>
            <person name="Li C.-Y."/>
            <person name="Huang L."/>
            <person name="Wang Z.-W."/>
            <person name="Zhao X."/>
            <person name="Zhong W.-Y."/>
            <person name="Peng D.-H."/>
            <person name="Ahmad S."/>
            <person name="Lan S."/>
            <person name="Zhang J.-S."/>
            <person name="Tsai W.-C."/>
            <person name="Van De Peer Y."/>
            <person name="Liu Z.-J."/>
        </authorList>
    </citation>
    <scope>NUCLEOTIDE SEQUENCE</scope>
    <source>
        <strain evidence="4">CP</strain>
        <tissue evidence="4">Leaves</tissue>
    </source>
</reference>
<dbReference type="EMBL" id="JAUJYO010000009">
    <property type="protein sequence ID" value="KAK1307742.1"/>
    <property type="molecule type" value="Genomic_DNA"/>
</dbReference>
<dbReference type="GO" id="GO:0016020">
    <property type="term" value="C:membrane"/>
    <property type="evidence" value="ECO:0007669"/>
    <property type="project" value="TreeGrafter"/>
</dbReference>
<evidence type="ECO:0000313" key="4">
    <source>
        <dbReference type="EMBL" id="KAK1307742.1"/>
    </source>
</evidence>
<reference evidence="4" key="1">
    <citation type="journal article" date="2023" name="Nat. Commun.">
        <title>Diploid and tetraploid genomes of Acorus and the evolution of monocots.</title>
        <authorList>
            <person name="Ma L."/>
            <person name="Liu K.W."/>
            <person name="Li Z."/>
            <person name="Hsiao Y.Y."/>
            <person name="Qi Y."/>
            <person name="Fu T."/>
            <person name="Tang G.D."/>
            <person name="Zhang D."/>
            <person name="Sun W.H."/>
            <person name="Liu D.K."/>
            <person name="Li Y."/>
            <person name="Chen G.Z."/>
            <person name="Liu X.D."/>
            <person name="Liao X.Y."/>
            <person name="Jiang Y.T."/>
            <person name="Yu X."/>
            <person name="Hao Y."/>
            <person name="Huang J."/>
            <person name="Zhao X.W."/>
            <person name="Ke S."/>
            <person name="Chen Y.Y."/>
            <person name="Wu W.L."/>
            <person name="Hsu J.L."/>
            <person name="Lin Y.F."/>
            <person name="Huang M.D."/>
            <person name="Li C.Y."/>
            <person name="Huang L."/>
            <person name="Wang Z.W."/>
            <person name="Zhao X."/>
            <person name="Zhong W.Y."/>
            <person name="Peng D.H."/>
            <person name="Ahmad S."/>
            <person name="Lan S."/>
            <person name="Zhang J.S."/>
            <person name="Tsai W.C."/>
            <person name="Van de Peer Y."/>
            <person name="Liu Z.J."/>
        </authorList>
    </citation>
    <scope>NUCLEOTIDE SEQUENCE</scope>
    <source>
        <strain evidence="4">CP</strain>
    </source>
</reference>
<dbReference type="InterPro" id="IPR036291">
    <property type="entry name" value="NAD(P)-bd_dom_sf"/>
</dbReference>
<name>A0AAV9E3J8_ACOCL</name>
<dbReference type="Proteomes" id="UP001180020">
    <property type="component" value="Unassembled WGS sequence"/>
</dbReference>
<dbReference type="PANTHER" id="PTHR43490:SF98">
    <property type="entry name" value="OS02G0640600 PROTEIN"/>
    <property type="match status" value="1"/>
</dbReference>
<dbReference type="SUPFAM" id="SSF51735">
    <property type="entry name" value="NAD(P)-binding Rossmann-fold domains"/>
    <property type="match status" value="1"/>
</dbReference>
<comment type="similarity">
    <text evidence="1">Belongs to the short-chain dehydrogenases/reductases (SDR) family.</text>
</comment>
<keyword evidence="2" id="KW-0521">NADP</keyword>
<dbReference type="InterPro" id="IPR002347">
    <property type="entry name" value="SDR_fam"/>
</dbReference>